<reference evidence="1" key="1">
    <citation type="submission" date="2016-11" db="EMBL/GenBank/DDBJ databases">
        <authorList>
            <person name="Varghese N."/>
            <person name="Submissions S."/>
        </authorList>
    </citation>
    <scope>NUCLEOTIDE SEQUENCE [LARGE SCALE GENOMIC DNA]</scope>
    <source>
        <strain evidence="1">DSM 16785</strain>
    </source>
</reference>
<protein>
    <submittedName>
        <fullName evidence="1">Uncharacterized protein</fullName>
    </submittedName>
</protein>
<dbReference type="Proteomes" id="UP000184334">
    <property type="component" value="Unassembled WGS sequence"/>
</dbReference>
<dbReference type="RefSeq" id="WP_072863776.1">
    <property type="nucleotide sequence ID" value="NZ_FQUI01000010.1"/>
</dbReference>
<dbReference type="OrthoDB" id="40202at2"/>
<dbReference type="AlphaFoldDB" id="A0A1M4V733"/>
<accession>A0A1M4V733</accession>
<evidence type="ECO:0000313" key="2">
    <source>
        <dbReference type="Proteomes" id="UP000184334"/>
    </source>
</evidence>
<organism evidence="1 2">
    <name type="scientific">Marinitoga hydrogenitolerans (strain DSM 16785 / JCM 12826 / AT1271)</name>
    <dbReference type="NCBI Taxonomy" id="1122195"/>
    <lineage>
        <taxon>Bacteria</taxon>
        <taxon>Thermotogati</taxon>
        <taxon>Thermotogota</taxon>
        <taxon>Thermotogae</taxon>
        <taxon>Petrotogales</taxon>
        <taxon>Petrotogaceae</taxon>
        <taxon>Marinitoga</taxon>
    </lineage>
</organism>
<proteinExistence type="predicted"/>
<evidence type="ECO:0000313" key="1">
    <source>
        <dbReference type="EMBL" id="SHE64796.1"/>
    </source>
</evidence>
<comment type="caution">
    <text evidence="1">The sequence shown here is derived from an EMBL/GenBank/DDBJ whole genome shotgun (WGS) entry which is preliminary data.</text>
</comment>
<keyword evidence="2" id="KW-1185">Reference proteome</keyword>
<dbReference type="EMBL" id="FQUI01000010">
    <property type="protein sequence ID" value="SHE64796.1"/>
    <property type="molecule type" value="Genomic_DNA"/>
</dbReference>
<name>A0A1M4V733_MARH1</name>
<gene>
    <name evidence="1" type="ORF">SAMN02745164_00848</name>
</gene>
<dbReference type="STRING" id="1122195.SAMN02745164_00848"/>
<sequence>MKKIINIILFTLFATLIFSFNGDLQYIYGYNFSDESSKTYSGLKSNITLENSMDSLYFKLSLDLFRLDEGKNSLKIDTTNIMGLIPSELIKPNIPWTLYVLNEAYSDIYIEDSTLKFGRFILNNGSSTLYSPSVLLNAHDGLNPFENYKSLPVDGIEFNGYLNDYGYNFIFTPKTYDDIPGFYLYPISINRNIAEENATILTYQFTQKHEEAIAAIAALKAQLESSGLSDTEIEAMLQNPELLSNAGLSETQILQVYLGQTLLTLPKEYNIKTTTISATNVDELNTLNGNYSLDFTTSLMNFDVKLGYVHDHYHFMVPEKIDIQYSEDGSGTSKTILYRPARNSIILDTQGISNLFDSISYHGEAAFIIPEKKYVVVNTSYYIPDTNQPTKTIATKTSTNIEIFEKYYVKMIGGIEYTKGEDFTLGIEGFNGLPTEELKDNISFGSDAYLKMKISDISFEGLGLIAFSKIDNKYKPGYMTNIKISYSGIDNFEPSLQLKYAYSEDKKHSLKQIEKLNAISLNIKIYF</sequence>